<reference evidence="2" key="1">
    <citation type="submission" date="2018-02" db="EMBL/GenBank/DDBJ databases">
        <title>Genome sequence of Candidatus Liberibacter europaeus.</title>
        <authorList>
            <person name="Frampton R.A."/>
            <person name="Thompson S.M."/>
            <person name="David C."/>
            <person name="Addison S.M."/>
            <person name="Smith G.R."/>
        </authorList>
    </citation>
    <scope>NUCLEOTIDE SEQUENCE [LARGE SCALE GENOMIC DNA]</scope>
</reference>
<gene>
    <name evidence="1" type="ORF">C4617_05080</name>
</gene>
<name>A0A2T4VWH8_9HYPH</name>
<accession>A0A2T4VWH8</accession>
<comment type="caution">
    <text evidence="1">The sequence shown here is derived from an EMBL/GenBank/DDBJ whole genome shotgun (WGS) entry which is preliminary data.</text>
</comment>
<proteinExistence type="predicted"/>
<organism evidence="1 2">
    <name type="scientific">Candidatus Liberibacter europaeus</name>
    <dbReference type="NCBI Taxonomy" id="744859"/>
    <lineage>
        <taxon>Bacteria</taxon>
        <taxon>Pseudomonadati</taxon>
        <taxon>Pseudomonadota</taxon>
        <taxon>Alphaproteobacteria</taxon>
        <taxon>Hyphomicrobiales</taxon>
        <taxon>Rhizobiaceae</taxon>
        <taxon>Liberibacter</taxon>
    </lineage>
</organism>
<dbReference type="AlphaFoldDB" id="A0A2T4VWH8"/>
<evidence type="ECO:0000313" key="2">
    <source>
        <dbReference type="Proteomes" id="UP000240811"/>
    </source>
</evidence>
<dbReference type="EMBL" id="PSQJ01000007">
    <property type="protein sequence ID" value="PTL86141.1"/>
    <property type="molecule type" value="Genomic_DNA"/>
</dbReference>
<dbReference type="Proteomes" id="UP000240811">
    <property type="component" value="Unassembled WGS sequence"/>
</dbReference>
<protein>
    <submittedName>
        <fullName evidence="1">Uncharacterized protein</fullName>
    </submittedName>
</protein>
<sequence length="108" mass="12840">MVFFVSPSISHPQYLAKIGKKMNIATKEILDDLDLYERVVDLIEKYIERHGECKFYTEILEPSVGADRLLDHDLPLEEFLFEKVWDEELVRIESKLLEQREERKCLVL</sequence>
<evidence type="ECO:0000313" key="1">
    <source>
        <dbReference type="EMBL" id="PTL86141.1"/>
    </source>
</evidence>